<dbReference type="CDD" id="cd06307">
    <property type="entry name" value="PBP1_sugar_binding"/>
    <property type="match status" value="1"/>
</dbReference>
<evidence type="ECO:0000313" key="6">
    <source>
        <dbReference type="Proteomes" id="UP000005307"/>
    </source>
</evidence>
<dbReference type="SUPFAM" id="SSF53822">
    <property type="entry name" value="Periplasmic binding protein-like I"/>
    <property type="match status" value="1"/>
</dbReference>
<dbReference type="PROSITE" id="PS50932">
    <property type="entry name" value="HTH_LACI_2"/>
    <property type="match status" value="1"/>
</dbReference>
<gene>
    <name evidence="5" type="ORF">OAN307_c23430</name>
</gene>
<dbReference type="PANTHER" id="PTHR30146:SF152">
    <property type="entry name" value="TRANSCRIPTIONAL REGULATORY PROTEIN"/>
    <property type="match status" value="1"/>
</dbReference>
<dbReference type="Gene3D" id="1.10.260.40">
    <property type="entry name" value="lambda repressor-like DNA-binding domains"/>
    <property type="match status" value="1"/>
</dbReference>
<evidence type="ECO:0000256" key="2">
    <source>
        <dbReference type="ARBA" id="ARBA00023125"/>
    </source>
</evidence>
<dbReference type="InterPro" id="IPR000843">
    <property type="entry name" value="HTH_LacI"/>
</dbReference>
<dbReference type="GO" id="GO:0000976">
    <property type="term" value="F:transcription cis-regulatory region binding"/>
    <property type="evidence" value="ECO:0007669"/>
    <property type="project" value="TreeGrafter"/>
</dbReference>
<organism evidence="5 6">
    <name type="scientific">Octadecabacter antarcticus 307</name>
    <dbReference type="NCBI Taxonomy" id="391626"/>
    <lineage>
        <taxon>Bacteria</taxon>
        <taxon>Pseudomonadati</taxon>
        <taxon>Pseudomonadota</taxon>
        <taxon>Alphaproteobacteria</taxon>
        <taxon>Rhodobacterales</taxon>
        <taxon>Roseobacteraceae</taxon>
        <taxon>Octadecabacter</taxon>
    </lineage>
</organism>
<keyword evidence="2" id="KW-0238">DNA-binding</keyword>
<keyword evidence="3" id="KW-0804">Transcription</keyword>
<dbReference type="SUPFAM" id="SSF47413">
    <property type="entry name" value="lambda repressor-like DNA-binding domains"/>
    <property type="match status" value="1"/>
</dbReference>
<dbReference type="Gene3D" id="3.40.50.2300">
    <property type="match status" value="2"/>
</dbReference>
<dbReference type="EMBL" id="CP003740">
    <property type="protein sequence ID" value="AGI67959.1"/>
    <property type="molecule type" value="Genomic_DNA"/>
</dbReference>
<proteinExistence type="predicted"/>
<dbReference type="eggNOG" id="COG1879">
    <property type="taxonomic scope" value="Bacteria"/>
</dbReference>
<dbReference type="PANTHER" id="PTHR30146">
    <property type="entry name" value="LACI-RELATED TRANSCRIPTIONAL REPRESSOR"/>
    <property type="match status" value="1"/>
</dbReference>
<dbReference type="InterPro" id="IPR010982">
    <property type="entry name" value="Lambda_DNA-bd_dom_sf"/>
</dbReference>
<dbReference type="InterPro" id="IPR025997">
    <property type="entry name" value="SBP_2_dom"/>
</dbReference>
<dbReference type="GO" id="GO:0003700">
    <property type="term" value="F:DNA-binding transcription factor activity"/>
    <property type="evidence" value="ECO:0007669"/>
    <property type="project" value="TreeGrafter"/>
</dbReference>
<dbReference type="STRING" id="391626.OAN307_c23430"/>
<evidence type="ECO:0000259" key="4">
    <source>
        <dbReference type="PROSITE" id="PS50932"/>
    </source>
</evidence>
<dbReference type="AlphaFoldDB" id="M9R5T3"/>
<sequence>MLTKYGRVIVKFATLLDVAQSAGVSYATADRVVNKRGGVAQKSVVRVQDAIEKLGYERDEMAANLARKRVYRFHFLLPDDSNDFFAALNAALRSHQNQSNLLRTRFHATRVPAFSEAAIVDALDSIDPAITDCVCLVAFDTPTVTAAVRRAKMRGLKIVTLVSDIAAIERNHYVGIDNLVAGKTAGRMMGLAHTSRAGRVLPIIGANRAYDHTQRLRGFRELLQTHFPSVHLLDPVKSHDEALTIHRVLGDAWAAHPDLTGVYNVGAGNDGLIDWVSGIAPMTRPVMVIHELLPKSRAALEVGLIDAVIDQKPYEAIGEALRIMRQLVDAKSVTQDATLITPAIYLCENLPPIFTNVPANPHTLSNRILSQ</sequence>
<keyword evidence="6" id="KW-1185">Reference proteome</keyword>
<evidence type="ECO:0000256" key="1">
    <source>
        <dbReference type="ARBA" id="ARBA00023015"/>
    </source>
</evidence>
<keyword evidence="1" id="KW-0805">Transcription regulation</keyword>
<dbReference type="HOGENOM" id="CLU_037628_0_0_5"/>
<dbReference type="Pfam" id="PF00356">
    <property type="entry name" value="LacI"/>
    <property type="match status" value="1"/>
</dbReference>
<dbReference type="SMART" id="SM00354">
    <property type="entry name" value="HTH_LACI"/>
    <property type="match status" value="1"/>
</dbReference>
<evidence type="ECO:0000256" key="3">
    <source>
        <dbReference type="ARBA" id="ARBA00023163"/>
    </source>
</evidence>
<dbReference type="KEGG" id="oat:OAN307_c23430"/>
<dbReference type="Proteomes" id="UP000005307">
    <property type="component" value="Chromosome"/>
</dbReference>
<dbReference type="OrthoDB" id="9805774at2"/>
<protein>
    <recommendedName>
        <fullName evidence="4">HTH lacI-type domain-containing protein</fullName>
    </recommendedName>
</protein>
<accession>M9R5T3</accession>
<dbReference type="PROSITE" id="PS00356">
    <property type="entry name" value="HTH_LACI_1"/>
    <property type="match status" value="1"/>
</dbReference>
<feature type="domain" description="HTH lacI-type" evidence="4">
    <location>
        <begin position="13"/>
        <end position="67"/>
    </location>
</feature>
<reference evidence="5 6" key="1">
    <citation type="journal article" date="2013" name="PLoS ONE">
        <title>Poles Apart: Arctic and Antarctic Octadecabacter strains Share High Genome Plasticity and a New Type of Xanthorhodopsin.</title>
        <authorList>
            <person name="Vollmers J."/>
            <person name="Voget S."/>
            <person name="Dietrich S."/>
            <person name="Gollnow K."/>
            <person name="Smits M."/>
            <person name="Meyer K."/>
            <person name="Brinkhoff T."/>
            <person name="Simon M."/>
            <person name="Daniel R."/>
        </authorList>
    </citation>
    <scope>NUCLEOTIDE SEQUENCE [LARGE SCALE GENOMIC DNA]</scope>
    <source>
        <strain evidence="5 6">307</strain>
    </source>
</reference>
<dbReference type="Pfam" id="PF13407">
    <property type="entry name" value="Peripla_BP_4"/>
    <property type="match status" value="1"/>
</dbReference>
<dbReference type="CDD" id="cd01392">
    <property type="entry name" value="HTH_LacI"/>
    <property type="match status" value="1"/>
</dbReference>
<dbReference type="InterPro" id="IPR028082">
    <property type="entry name" value="Peripla_BP_I"/>
</dbReference>
<evidence type="ECO:0000313" key="5">
    <source>
        <dbReference type="EMBL" id="AGI67959.1"/>
    </source>
</evidence>
<name>M9R5T3_9RHOB</name>